<feature type="domain" description="UBC core" evidence="1">
    <location>
        <begin position="1"/>
        <end position="95"/>
    </location>
</feature>
<dbReference type="SUPFAM" id="SSF54495">
    <property type="entry name" value="UBC-like"/>
    <property type="match status" value="1"/>
</dbReference>
<dbReference type="PROSITE" id="PS50127">
    <property type="entry name" value="UBC_2"/>
    <property type="match status" value="1"/>
</dbReference>
<proteinExistence type="predicted"/>
<gene>
    <name evidence="2" type="ORF">M9Y10_030260</name>
</gene>
<dbReference type="InterPro" id="IPR016135">
    <property type="entry name" value="UBQ-conjugating_enzyme/RWD"/>
</dbReference>
<evidence type="ECO:0000313" key="2">
    <source>
        <dbReference type="EMBL" id="KAK8893004.1"/>
    </source>
</evidence>
<reference evidence="2 3" key="1">
    <citation type="submission" date="2024-04" db="EMBL/GenBank/DDBJ databases">
        <title>Tritrichomonas musculus Genome.</title>
        <authorList>
            <person name="Alves-Ferreira E."/>
            <person name="Grigg M."/>
            <person name="Lorenzi H."/>
            <person name="Galac M."/>
        </authorList>
    </citation>
    <scope>NUCLEOTIDE SEQUENCE [LARGE SCALE GENOMIC DNA]</scope>
    <source>
        <strain evidence="2 3">EAF2021</strain>
    </source>
</reference>
<dbReference type="Gene3D" id="3.10.110.10">
    <property type="entry name" value="Ubiquitin Conjugating Enzyme"/>
    <property type="match status" value="1"/>
</dbReference>
<sequence length="95" mass="11002">MALRRIKKEYQSISTDPPYNCSASPNGEDMFQWTGTILGPPDTPYENGVFYVSITFTRDYPFKPPHVRFITRIYHPNITPRGTINLPIVDRWKPA</sequence>
<evidence type="ECO:0000259" key="1">
    <source>
        <dbReference type="PROSITE" id="PS50127"/>
    </source>
</evidence>
<dbReference type="Pfam" id="PF00179">
    <property type="entry name" value="UQ_con"/>
    <property type="match status" value="1"/>
</dbReference>
<dbReference type="Proteomes" id="UP001470230">
    <property type="component" value="Unassembled WGS sequence"/>
</dbReference>
<comment type="caution">
    <text evidence="2">The sequence shown here is derived from an EMBL/GenBank/DDBJ whole genome shotgun (WGS) entry which is preliminary data.</text>
</comment>
<dbReference type="InterPro" id="IPR000608">
    <property type="entry name" value="UBC"/>
</dbReference>
<keyword evidence="3" id="KW-1185">Reference proteome</keyword>
<evidence type="ECO:0000313" key="3">
    <source>
        <dbReference type="Proteomes" id="UP001470230"/>
    </source>
</evidence>
<dbReference type="PANTHER" id="PTHR24067">
    <property type="entry name" value="UBIQUITIN-CONJUGATING ENZYME E2"/>
    <property type="match status" value="1"/>
</dbReference>
<protein>
    <recommendedName>
        <fullName evidence="1">UBC core domain-containing protein</fullName>
    </recommendedName>
</protein>
<dbReference type="InterPro" id="IPR050113">
    <property type="entry name" value="Ub_conjugating_enzyme"/>
</dbReference>
<accession>A0ABR2KPB6</accession>
<dbReference type="SMART" id="SM00212">
    <property type="entry name" value="UBCc"/>
    <property type="match status" value="1"/>
</dbReference>
<name>A0ABR2KPB6_9EUKA</name>
<organism evidence="2 3">
    <name type="scientific">Tritrichomonas musculus</name>
    <dbReference type="NCBI Taxonomy" id="1915356"/>
    <lineage>
        <taxon>Eukaryota</taxon>
        <taxon>Metamonada</taxon>
        <taxon>Parabasalia</taxon>
        <taxon>Tritrichomonadida</taxon>
        <taxon>Tritrichomonadidae</taxon>
        <taxon>Tritrichomonas</taxon>
    </lineage>
</organism>
<dbReference type="EMBL" id="JAPFFF010000004">
    <property type="protein sequence ID" value="KAK8893004.1"/>
    <property type="molecule type" value="Genomic_DNA"/>
</dbReference>